<gene>
    <name evidence="2" type="ORF">CCHR01_15328</name>
</gene>
<proteinExistence type="predicted"/>
<reference evidence="2" key="1">
    <citation type="submission" date="2023-01" db="EMBL/GenBank/DDBJ databases">
        <title>Colletotrichum chrysophilum M932 genome sequence.</title>
        <authorList>
            <person name="Baroncelli R."/>
        </authorList>
    </citation>
    <scope>NUCLEOTIDE SEQUENCE</scope>
    <source>
        <strain evidence="2">M932</strain>
    </source>
</reference>
<protein>
    <submittedName>
        <fullName evidence="2">Uncharacterized protein</fullName>
    </submittedName>
</protein>
<feature type="region of interest" description="Disordered" evidence="1">
    <location>
        <begin position="1"/>
        <end position="29"/>
    </location>
</feature>
<name>A0AAD9A7W8_9PEZI</name>
<dbReference type="AlphaFoldDB" id="A0AAD9A7W8"/>
<evidence type="ECO:0000313" key="2">
    <source>
        <dbReference type="EMBL" id="KAK1842050.1"/>
    </source>
</evidence>
<organism evidence="2 3">
    <name type="scientific">Colletotrichum chrysophilum</name>
    <dbReference type="NCBI Taxonomy" id="1836956"/>
    <lineage>
        <taxon>Eukaryota</taxon>
        <taxon>Fungi</taxon>
        <taxon>Dikarya</taxon>
        <taxon>Ascomycota</taxon>
        <taxon>Pezizomycotina</taxon>
        <taxon>Sordariomycetes</taxon>
        <taxon>Hypocreomycetidae</taxon>
        <taxon>Glomerellales</taxon>
        <taxon>Glomerellaceae</taxon>
        <taxon>Colletotrichum</taxon>
        <taxon>Colletotrichum gloeosporioides species complex</taxon>
    </lineage>
</organism>
<comment type="caution">
    <text evidence="2">The sequence shown here is derived from an EMBL/GenBank/DDBJ whole genome shotgun (WGS) entry which is preliminary data.</text>
</comment>
<accession>A0AAD9A7W8</accession>
<dbReference type="EMBL" id="JAQOWY010000438">
    <property type="protein sequence ID" value="KAK1842050.1"/>
    <property type="molecule type" value="Genomic_DNA"/>
</dbReference>
<evidence type="ECO:0000313" key="3">
    <source>
        <dbReference type="Proteomes" id="UP001243330"/>
    </source>
</evidence>
<keyword evidence="3" id="KW-1185">Reference proteome</keyword>
<evidence type="ECO:0000256" key="1">
    <source>
        <dbReference type="SAM" id="MobiDB-lite"/>
    </source>
</evidence>
<dbReference type="Proteomes" id="UP001243330">
    <property type="component" value="Unassembled WGS sequence"/>
</dbReference>
<sequence>MTVPKSDHPATQGSAPRAAQGQGWRSPTTALCGVSSAGIRPTDAYPSTLGGQIRVHVEMVSATHTVRNSSEHSHHHH</sequence>